<feature type="domain" description="Lipocalin-like" evidence="1">
    <location>
        <begin position="13"/>
        <end position="153"/>
    </location>
</feature>
<evidence type="ECO:0000259" key="1">
    <source>
        <dbReference type="Pfam" id="PF13924"/>
    </source>
</evidence>
<dbReference type="EMBL" id="JAQJAN010000012">
    <property type="protein sequence ID" value="KAJ5716451.1"/>
    <property type="molecule type" value="Genomic_DNA"/>
</dbReference>
<dbReference type="InterPro" id="IPR024311">
    <property type="entry name" value="Lipocalin-like"/>
</dbReference>
<keyword evidence="3" id="KW-1185">Reference proteome</keyword>
<sequence>MPQTEEEIRKGLIGTWKLISLVSKPIDSDGPIGYPFGPNAAGYLIYTSEGYMSAQVMAPGSKHYAKADPFSAPDDEAGEAARHFLAYSGPFEVFFQDGQPFVKHSTDLSLVPNWAGGHQLRRVELDGDKLVLSPDRPWEICGVWVNQYLTWERM</sequence>
<dbReference type="AlphaFoldDB" id="A0AAD6HH42"/>
<organism evidence="2 3">
    <name type="scientific">Penicillium malachiteum</name>
    <dbReference type="NCBI Taxonomy" id="1324776"/>
    <lineage>
        <taxon>Eukaryota</taxon>
        <taxon>Fungi</taxon>
        <taxon>Dikarya</taxon>
        <taxon>Ascomycota</taxon>
        <taxon>Pezizomycotina</taxon>
        <taxon>Eurotiomycetes</taxon>
        <taxon>Eurotiomycetidae</taxon>
        <taxon>Eurotiales</taxon>
        <taxon>Aspergillaceae</taxon>
        <taxon>Penicillium</taxon>
    </lineage>
</organism>
<evidence type="ECO:0000313" key="3">
    <source>
        <dbReference type="Proteomes" id="UP001215712"/>
    </source>
</evidence>
<reference evidence="2" key="1">
    <citation type="journal article" date="2023" name="IMA Fungus">
        <title>Comparative genomic study of the Penicillium genus elucidates a diverse pangenome and 15 lateral gene transfer events.</title>
        <authorList>
            <person name="Petersen C."/>
            <person name="Sorensen T."/>
            <person name="Nielsen M.R."/>
            <person name="Sondergaard T.E."/>
            <person name="Sorensen J.L."/>
            <person name="Fitzpatrick D.A."/>
            <person name="Frisvad J.C."/>
            <person name="Nielsen K.L."/>
        </authorList>
    </citation>
    <scope>NUCLEOTIDE SEQUENCE</scope>
    <source>
        <strain evidence="2">IBT 17514</strain>
    </source>
</reference>
<comment type="caution">
    <text evidence="2">The sequence shown here is derived from an EMBL/GenBank/DDBJ whole genome shotgun (WGS) entry which is preliminary data.</text>
</comment>
<evidence type="ECO:0000313" key="2">
    <source>
        <dbReference type="EMBL" id="KAJ5716451.1"/>
    </source>
</evidence>
<gene>
    <name evidence="2" type="ORF">N7493_008362</name>
</gene>
<accession>A0AAD6HH42</accession>
<reference evidence="2" key="2">
    <citation type="submission" date="2023-01" db="EMBL/GenBank/DDBJ databases">
        <authorList>
            <person name="Petersen C."/>
        </authorList>
    </citation>
    <scope>NUCLEOTIDE SEQUENCE</scope>
    <source>
        <strain evidence="2">IBT 17514</strain>
    </source>
</reference>
<protein>
    <recommendedName>
        <fullName evidence="1">Lipocalin-like domain-containing protein</fullName>
    </recommendedName>
</protein>
<dbReference type="Pfam" id="PF13924">
    <property type="entry name" value="Lipocalin_5"/>
    <property type="match status" value="1"/>
</dbReference>
<proteinExistence type="predicted"/>
<dbReference type="Proteomes" id="UP001215712">
    <property type="component" value="Unassembled WGS sequence"/>
</dbReference>
<name>A0AAD6HH42_9EURO</name>